<dbReference type="InterPro" id="IPR000412">
    <property type="entry name" value="ABC_2_transport"/>
</dbReference>
<keyword evidence="8" id="KW-1185">Reference proteome</keyword>
<dbReference type="PIRSF" id="PIRSF006648">
    <property type="entry name" value="DrrB"/>
    <property type="match status" value="1"/>
</dbReference>
<evidence type="ECO:0000256" key="5">
    <source>
        <dbReference type="SAM" id="Phobius"/>
    </source>
</evidence>
<dbReference type="PANTHER" id="PTHR43229:SF2">
    <property type="entry name" value="NODULATION PROTEIN J"/>
    <property type="match status" value="1"/>
</dbReference>
<gene>
    <name evidence="7" type="ORF">PQ455_11460</name>
</gene>
<evidence type="ECO:0000256" key="1">
    <source>
        <dbReference type="ARBA" id="ARBA00004141"/>
    </source>
</evidence>
<feature type="transmembrane region" description="Helical" evidence="5">
    <location>
        <begin position="168"/>
        <end position="188"/>
    </location>
</feature>
<accession>A0ABY7TGA4</accession>
<feature type="transmembrane region" description="Helical" evidence="5">
    <location>
        <begin position="105"/>
        <end position="132"/>
    </location>
</feature>
<dbReference type="InterPro" id="IPR051784">
    <property type="entry name" value="Nod_factor_ABC_transporter"/>
</dbReference>
<keyword evidence="3 5" id="KW-1133">Transmembrane helix</keyword>
<comment type="subcellular location">
    <subcellularLocation>
        <location evidence="1">Membrane</location>
        <topology evidence="1">Multi-pass membrane protein</topology>
    </subcellularLocation>
</comment>
<keyword evidence="4 5" id="KW-0472">Membrane</keyword>
<feature type="transmembrane region" description="Helical" evidence="5">
    <location>
        <begin position="226"/>
        <end position="247"/>
    </location>
</feature>
<dbReference type="Pfam" id="PF01061">
    <property type="entry name" value="ABC2_membrane"/>
    <property type="match status" value="1"/>
</dbReference>
<evidence type="ECO:0000256" key="2">
    <source>
        <dbReference type="ARBA" id="ARBA00022692"/>
    </source>
</evidence>
<evidence type="ECO:0000313" key="8">
    <source>
        <dbReference type="Proteomes" id="UP001220395"/>
    </source>
</evidence>
<evidence type="ECO:0000256" key="4">
    <source>
        <dbReference type="ARBA" id="ARBA00023136"/>
    </source>
</evidence>
<feature type="transmembrane region" description="Helical" evidence="5">
    <location>
        <begin position="138"/>
        <end position="161"/>
    </location>
</feature>
<dbReference type="PANTHER" id="PTHR43229">
    <property type="entry name" value="NODULATION PROTEIN J"/>
    <property type="match status" value="1"/>
</dbReference>
<feature type="transmembrane region" description="Helical" evidence="5">
    <location>
        <begin position="56"/>
        <end position="84"/>
    </location>
</feature>
<feature type="transmembrane region" description="Helical" evidence="5">
    <location>
        <begin position="30"/>
        <end position="50"/>
    </location>
</feature>
<keyword evidence="2 5" id="KW-0812">Transmembrane</keyword>
<sequence>MTAATLAAPSGVWRREVIAELKRTSRLPQFLLPTVLTPAAFFGLFSMAVARSPSPAYVAAMLAGYGVFAATGPALFGFGAGVAMEREQGLIELKRVSPMPAGAYVVAKLAATIMTTAIALILIDALALVAGVRLSAAIWARLTILHLAAAIPFALIGFGVGMRMSGKGAVAIANALFLGGSVLGGLWIPSSVLPGWMRTLGEVTPSYHLSQLARAIMGAETIGSPVAHAAAVAAITLAGAVWAWSGWRRSPA</sequence>
<dbReference type="RefSeq" id="WP_273686214.1">
    <property type="nucleotide sequence ID" value="NZ_CP117411.1"/>
</dbReference>
<reference evidence="7 8" key="1">
    <citation type="submission" date="2023-02" db="EMBL/GenBank/DDBJ databases">
        <title>Genome sequence of Sphingomonas naphthae.</title>
        <authorList>
            <person name="Kim S."/>
            <person name="Heo J."/>
            <person name="Kwon S.-W."/>
        </authorList>
    </citation>
    <scope>NUCLEOTIDE SEQUENCE [LARGE SCALE GENOMIC DNA]</scope>
    <source>
        <strain evidence="7 8">KACC 18716</strain>
    </source>
</reference>
<organism evidence="7 8">
    <name type="scientific">Sphingomonas naphthae</name>
    <dbReference type="NCBI Taxonomy" id="1813468"/>
    <lineage>
        <taxon>Bacteria</taxon>
        <taxon>Pseudomonadati</taxon>
        <taxon>Pseudomonadota</taxon>
        <taxon>Alphaproteobacteria</taxon>
        <taxon>Sphingomonadales</taxon>
        <taxon>Sphingomonadaceae</taxon>
        <taxon>Sphingomonas</taxon>
    </lineage>
</organism>
<feature type="domain" description="ABC-2 type transporter transmembrane" evidence="6">
    <location>
        <begin position="19"/>
        <end position="217"/>
    </location>
</feature>
<dbReference type="Proteomes" id="UP001220395">
    <property type="component" value="Chromosome"/>
</dbReference>
<proteinExistence type="predicted"/>
<evidence type="ECO:0000313" key="7">
    <source>
        <dbReference type="EMBL" id="WCT72258.1"/>
    </source>
</evidence>
<name>A0ABY7TGA4_9SPHN</name>
<dbReference type="EMBL" id="CP117411">
    <property type="protein sequence ID" value="WCT72258.1"/>
    <property type="molecule type" value="Genomic_DNA"/>
</dbReference>
<evidence type="ECO:0000256" key="3">
    <source>
        <dbReference type="ARBA" id="ARBA00022989"/>
    </source>
</evidence>
<protein>
    <submittedName>
        <fullName evidence="7">ABC transporter permease</fullName>
    </submittedName>
</protein>
<dbReference type="InterPro" id="IPR013525">
    <property type="entry name" value="ABC2_TM"/>
</dbReference>
<evidence type="ECO:0000259" key="6">
    <source>
        <dbReference type="Pfam" id="PF01061"/>
    </source>
</evidence>